<proteinExistence type="predicted"/>
<sequence length="93" mass="9974">MATPTTDRAKDPTGQLTMYTTSWCGFCRRLKRQLARDGIEMLEVDIERDPAAADFVMSVNGGNQTVPTVVFPDGTAVTNPSAKAVKAKLASLA</sequence>
<dbReference type="NCBIfam" id="TIGR02200">
    <property type="entry name" value="GlrX_actino"/>
    <property type="match status" value="1"/>
</dbReference>
<dbReference type="EMBL" id="VCKW01000036">
    <property type="protein sequence ID" value="TMR03776.1"/>
    <property type="molecule type" value="Genomic_DNA"/>
</dbReference>
<accession>A0A5C4JFL0</accession>
<comment type="caution">
    <text evidence="2">The sequence shown here is derived from an EMBL/GenBank/DDBJ whole genome shotgun (WGS) entry which is preliminary data.</text>
</comment>
<dbReference type="InterPro" id="IPR002109">
    <property type="entry name" value="Glutaredoxin"/>
</dbReference>
<dbReference type="AlphaFoldDB" id="A0A5C4JFL0"/>
<dbReference type="InterPro" id="IPR011915">
    <property type="entry name" value="GlrX_actino"/>
</dbReference>
<gene>
    <name evidence="2" type="ORF">ETD83_09720</name>
</gene>
<dbReference type="InterPro" id="IPR036249">
    <property type="entry name" value="Thioredoxin-like_sf"/>
</dbReference>
<dbReference type="RefSeq" id="WP_138644735.1">
    <property type="nucleotide sequence ID" value="NZ_VCKW01000036.1"/>
</dbReference>
<organism evidence="2 3">
    <name type="scientific">Actinomadura soli</name>
    <dbReference type="NCBI Taxonomy" id="2508997"/>
    <lineage>
        <taxon>Bacteria</taxon>
        <taxon>Bacillati</taxon>
        <taxon>Actinomycetota</taxon>
        <taxon>Actinomycetes</taxon>
        <taxon>Streptosporangiales</taxon>
        <taxon>Thermomonosporaceae</taxon>
        <taxon>Actinomadura</taxon>
    </lineage>
</organism>
<dbReference type="Gene3D" id="3.40.30.10">
    <property type="entry name" value="Glutaredoxin"/>
    <property type="match status" value="1"/>
</dbReference>
<dbReference type="SUPFAM" id="SSF52833">
    <property type="entry name" value="Thioredoxin-like"/>
    <property type="match status" value="1"/>
</dbReference>
<evidence type="ECO:0000313" key="3">
    <source>
        <dbReference type="Proteomes" id="UP000309174"/>
    </source>
</evidence>
<keyword evidence="3" id="KW-1185">Reference proteome</keyword>
<dbReference type="PANTHER" id="PTHR34386">
    <property type="entry name" value="GLUTAREDOXIN"/>
    <property type="match status" value="1"/>
</dbReference>
<dbReference type="GO" id="GO:0009055">
    <property type="term" value="F:electron transfer activity"/>
    <property type="evidence" value="ECO:0007669"/>
    <property type="project" value="TreeGrafter"/>
</dbReference>
<dbReference type="OrthoDB" id="8991911at2"/>
<dbReference type="PANTHER" id="PTHR34386:SF1">
    <property type="entry name" value="GLUTAREDOXIN-LIKE PROTEIN NRDH"/>
    <property type="match status" value="1"/>
</dbReference>
<dbReference type="InterPro" id="IPR051548">
    <property type="entry name" value="Grx-like_ET"/>
</dbReference>
<dbReference type="CDD" id="cd02976">
    <property type="entry name" value="NrdH"/>
    <property type="match status" value="1"/>
</dbReference>
<evidence type="ECO:0000259" key="1">
    <source>
        <dbReference type="Pfam" id="PF00462"/>
    </source>
</evidence>
<dbReference type="PROSITE" id="PS51354">
    <property type="entry name" value="GLUTAREDOXIN_2"/>
    <property type="match status" value="1"/>
</dbReference>
<protein>
    <submittedName>
        <fullName evidence="2">Mycoredoxin</fullName>
    </submittedName>
</protein>
<reference evidence="2 3" key="1">
    <citation type="submission" date="2019-05" db="EMBL/GenBank/DDBJ databases">
        <title>Draft genome sequence of Actinomadura sp. 14C53.</title>
        <authorList>
            <person name="Saricaoglu S."/>
            <person name="Isik K."/>
        </authorList>
    </citation>
    <scope>NUCLEOTIDE SEQUENCE [LARGE SCALE GENOMIC DNA]</scope>
    <source>
        <strain evidence="2 3">14C53</strain>
    </source>
</reference>
<dbReference type="GO" id="GO:0045454">
    <property type="term" value="P:cell redox homeostasis"/>
    <property type="evidence" value="ECO:0007669"/>
    <property type="project" value="TreeGrafter"/>
</dbReference>
<dbReference type="Pfam" id="PF00462">
    <property type="entry name" value="Glutaredoxin"/>
    <property type="match status" value="1"/>
</dbReference>
<evidence type="ECO:0000313" key="2">
    <source>
        <dbReference type="EMBL" id="TMR03776.1"/>
    </source>
</evidence>
<dbReference type="Proteomes" id="UP000309174">
    <property type="component" value="Unassembled WGS sequence"/>
</dbReference>
<feature type="domain" description="Glutaredoxin" evidence="1">
    <location>
        <begin position="17"/>
        <end position="71"/>
    </location>
</feature>
<name>A0A5C4JFL0_9ACTN</name>